<dbReference type="Gene3D" id="3.80.10.10">
    <property type="entry name" value="Ribonuclease Inhibitor"/>
    <property type="match status" value="1"/>
</dbReference>
<dbReference type="InterPro" id="IPR032675">
    <property type="entry name" value="LRR_dom_sf"/>
</dbReference>
<dbReference type="EMBL" id="CAXLJM020000164">
    <property type="protein sequence ID" value="CAL8145459.1"/>
    <property type="molecule type" value="Genomic_DNA"/>
</dbReference>
<reference evidence="2 3" key="1">
    <citation type="submission" date="2024-08" db="EMBL/GenBank/DDBJ databases">
        <authorList>
            <person name="Cucini C."/>
            <person name="Frati F."/>
        </authorList>
    </citation>
    <scope>NUCLEOTIDE SEQUENCE [LARGE SCALE GENOMIC DNA]</scope>
</reference>
<evidence type="ECO:0000313" key="2">
    <source>
        <dbReference type="EMBL" id="CAL8145459.1"/>
    </source>
</evidence>
<name>A0ABP1S7D5_9HEXA</name>
<gene>
    <name evidence="2" type="ORF">ODALV1_LOCUS30498</name>
</gene>
<evidence type="ECO:0000259" key="1">
    <source>
        <dbReference type="Pfam" id="PF00646"/>
    </source>
</evidence>
<dbReference type="InterPro" id="IPR001810">
    <property type="entry name" value="F-box_dom"/>
</dbReference>
<sequence length="460" mass="53082">MRKTINHPSRRVQDIMLPEEIWDIIFRDMTANDFHSATLACPAWDRLLCHKKGRILFPLVLPILVDYLPIQTLLNCRLVNKTSKKLIDNILQNCYQTDAIIDPKRNKRMGSRITSIINKECYSFYTPQKILRFITHFETFSFNPFLTGSVSLSGCVPENVEGWEMNILSFLAHFGHHIKSLDLHTNFENGAHFLYAVKQISFLNYVPNLKVLKLSGVVWRKVEVKHLMRLGRLPDLKKLVHLDVETSSWVVLQLLLRQCGPQLSKFHLRRMFPMSPEINWKKITALVPNVKEFQLIYDNEVVARSFPKIIGECNWNLERLVIASQTLINITDIIAAVNQFSTTLVELEISAALSLEQVSNCYATYFEKMEVFFKLKILKIKLFTGSCNGLLNVLLVKTPNLVELYLLMEKPVNIGDATEMFQNEVCLLPKLKKITIQVERHGEMPLKNKESDTIVVTRIV</sequence>
<dbReference type="Proteomes" id="UP001642540">
    <property type="component" value="Unassembled WGS sequence"/>
</dbReference>
<feature type="domain" description="F-box" evidence="1">
    <location>
        <begin position="64"/>
        <end position="89"/>
    </location>
</feature>
<keyword evidence="3" id="KW-1185">Reference proteome</keyword>
<evidence type="ECO:0000313" key="3">
    <source>
        <dbReference type="Proteomes" id="UP001642540"/>
    </source>
</evidence>
<proteinExistence type="predicted"/>
<accession>A0ABP1S7D5</accession>
<comment type="caution">
    <text evidence="2">The sequence shown here is derived from an EMBL/GenBank/DDBJ whole genome shotgun (WGS) entry which is preliminary data.</text>
</comment>
<dbReference type="SUPFAM" id="SSF52047">
    <property type="entry name" value="RNI-like"/>
    <property type="match status" value="1"/>
</dbReference>
<organism evidence="2 3">
    <name type="scientific">Orchesella dallaii</name>
    <dbReference type="NCBI Taxonomy" id="48710"/>
    <lineage>
        <taxon>Eukaryota</taxon>
        <taxon>Metazoa</taxon>
        <taxon>Ecdysozoa</taxon>
        <taxon>Arthropoda</taxon>
        <taxon>Hexapoda</taxon>
        <taxon>Collembola</taxon>
        <taxon>Entomobryomorpha</taxon>
        <taxon>Entomobryoidea</taxon>
        <taxon>Orchesellidae</taxon>
        <taxon>Orchesellinae</taxon>
        <taxon>Orchesella</taxon>
    </lineage>
</organism>
<protein>
    <recommendedName>
        <fullName evidence="1">F-box domain-containing protein</fullName>
    </recommendedName>
</protein>
<dbReference type="Pfam" id="PF00646">
    <property type="entry name" value="F-box"/>
    <property type="match status" value="1"/>
</dbReference>